<reference evidence="3 4" key="1">
    <citation type="submission" date="2023-02" db="EMBL/GenBank/DDBJ databases">
        <title>Evolution of Hrp T3SS in non-pathogenic Pseudomonas fluorescens.</title>
        <authorList>
            <person name="Liao K."/>
            <person name="Wei H."/>
            <person name="Gu Y."/>
        </authorList>
    </citation>
    <scope>NUCLEOTIDE SEQUENCE [LARGE SCALE GENOMIC DNA]</scope>
    <source>
        <strain evidence="3 4">FP2043</strain>
    </source>
</reference>
<dbReference type="Proteomes" id="UP001236748">
    <property type="component" value="Chromosome"/>
</dbReference>
<evidence type="ECO:0000313" key="3">
    <source>
        <dbReference type="EMBL" id="WLH05125.1"/>
    </source>
</evidence>
<dbReference type="PANTHER" id="PTHR21240">
    <property type="entry name" value="2-AMINO-3-CARBOXYLMUCONATE-6-SEMIALDEHYDE DECARBOXYLASE"/>
    <property type="match status" value="1"/>
</dbReference>
<protein>
    <submittedName>
        <fullName evidence="3">Amidohydrolase family protein</fullName>
    </submittedName>
</protein>
<evidence type="ECO:0000313" key="4">
    <source>
        <dbReference type="Proteomes" id="UP001236748"/>
    </source>
</evidence>
<feature type="domain" description="Amidohydrolase-related" evidence="2">
    <location>
        <begin position="120"/>
        <end position="390"/>
    </location>
</feature>
<evidence type="ECO:0000256" key="1">
    <source>
        <dbReference type="ARBA" id="ARBA00023239"/>
    </source>
</evidence>
<dbReference type="PANTHER" id="PTHR21240:SF28">
    <property type="entry name" value="ISO-OROTATE DECARBOXYLASE (EUROFUNG)"/>
    <property type="match status" value="1"/>
</dbReference>
<gene>
    <name evidence="3" type="ORF">PSH67_20065</name>
</gene>
<dbReference type="InterPro" id="IPR032465">
    <property type="entry name" value="ACMSD"/>
</dbReference>
<proteinExistence type="predicted"/>
<keyword evidence="1" id="KW-0456">Lyase</keyword>
<dbReference type="InterPro" id="IPR032466">
    <property type="entry name" value="Metal_Hydrolase"/>
</dbReference>
<keyword evidence="4" id="KW-1185">Reference proteome</keyword>
<dbReference type="RefSeq" id="WP_047542261.1">
    <property type="nucleotide sequence ID" value="NZ_CP117450.1"/>
</dbReference>
<organism evidence="3 4">
    <name type="scientific">Pseudomonas lurida</name>
    <dbReference type="NCBI Taxonomy" id="244566"/>
    <lineage>
        <taxon>Bacteria</taxon>
        <taxon>Pseudomonadati</taxon>
        <taxon>Pseudomonadota</taxon>
        <taxon>Gammaproteobacteria</taxon>
        <taxon>Pseudomonadales</taxon>
        <taxon>Pseudomonadaceae</taxon>
        <taxon>Pseudomonas</taxon>
    </lineage>
</organism>
<dbReference type="InterPro" id="IPR006680">
    <property type="entry name" value="Amidohydro-rel"/>
</dbReference>
<evidence type="ECO:0000259" key="2">
    <source>
        <dbReference type="Pfam" id="PF04909"/>
    </source>
</evidence>
<dbReference type="EMBL" id="CP117450">
    <property type="protein sequence ID" value="WLH05125.1"/>
    <property type="molecule type" value="Genomic_DNA"/>
</dbReference>
<sequence>MSTYNGPIFDGDTHIYEQPDSWSRYLPKELEKDWSFQWRVGADGEYALYVGQKKVEVSAGYYTADGKVPPPGKLHEWLRAMKDGHGEVEMRVDMTPDMYNASDRLKKMDEFGVEGCFMYCGNMVAAVSYLDEPKAAAGVLHAYNRWMLDEWKFNHSDRIYSAPLISLADIDSAIKEAEFVVKNGARLVLMPMGPNEIGRSPADPYYDRFWSILNEAHVRVVYHVSEAIYLKHHMAVWGELMQQSRMRQSAFVWMHGYSERPVIETISNFIFWNFFERFPNIKLLSAENGAEWVPNMLVKMDKVRGMAKMGLWPSGQLKERPSAIFKRHVGVVAYPEDDIRTLIDQTGSADWIITGSDYPHAEGVPTPADFISEALSTCNVEEQRKIMYQNGKSFIAHS</sequence>
<dbReference type="Gene3D" id="3.20.20.140">
    <property type="entry name" value="Metal-dependent hydrolases"/>
    <property type="match status" value="1"/>
</dbReference>
<dbReference type="Pfam" id="PF04909">
    <property type="entry name" value="Amidohydro_2"/>
    <property type="match status" value="1"/>
</dbReference>
<accession>A0ABY9FP82</accession>
<name>A0ABY9FP82_9PSED</name>
<dbReference type="SUPFAM" id="SSF51556">
    <property type="entry name" value="Metallo-dependent hydrolases"/>
    <property type="match status" value="1"/>
</dbReference>